<dbReference type="GO" id="GO:0008528">
    <property type="term" value="F:G protein-coupled peptide receptor activity"/>
    <property type="evidence" value="ECO:0007669"/>
    <property type="project" value="InterPro"/>
</dbReference>
<comment type="caution">
    <text evidence="7">The sequence shown here is derived from an EMBL/GenBank/DDBJ whole genome shotgun (WGS) entry which is preliminary data.</text>
</comment>
<evidence type="ECO:0000256" key="2">
    <source>
        <dbReference type="ARBA" id="ARBA00022692"/>
    </source>
</evidence>
<dbReference type="SUPFAM" id="SSF81321">
    <property type="entry name" value="Family A G protein-coupled receptor-like"/>
    <property type="match status" value="1"/>
</dbReference>
<evidence type="ECO:0000313" key="8">
    <source>
        <dbReference type="Proteomes" id="UP000597762"/>
    </source>
</evidence>
<reference evidence="7" key="1">
    <citation type="submission" date="2021-01" db="EMBL/GenBank/DDBJ databases">
        <authorList>
            <person name="Li R."/>
            <person name="Bekaert M."/>
        </authorList>
    </citation>
    <scope>NUCLEOTIDE SEQUENCE</scope>
    <source>
        <strain evidence="7">Farmed</strain>
    </source>
</reference>
<dbReference type="CDD" id="cd14978">
    <property type="entry name" value="7tmA_FMRFamide_R-like"/>
    <property type="match status" value="1"/>
</dbReference>
<feature type="transmembrane region" description="Helical" evidence="5">
    <location>
        <begin position="104"/>
        <end position="135"/>
    </location>
</feature>
<dbReference type="Gene3D" id="1.20.1070.10">
    <property type="entry name" value="Rhodopsin 7-helix transmembrane proteins"/>
    <property type="match status" value="1"/>
</dbReference>
<protein>
    <recommendedName>
        <fullName evidence="6">G-protein coupled receptors family 1 profile domain-containing protein</fullName>
    </recommendedName>
</protein>
<dbReference type="PANTHER" id="PTHR46273">
    <property type="entry name" value="MYOSUPPRESSIN RECEPTOR 1, ISOFORM B-RELATED"/>
    <property type="match status" value="1"/>
</dbReference>
<dbReference type="OrthoDB" id="5864054at2759"/>
<feature type="transmembrane region" description="Helical" evidence="5">
    <location>
        <begin position="68"/>
        <end position="92"/>
    </location>
</feature>
<dbReference type="GO" id="GO:0005886">
    <property type="term" value="C:plasma membrane"/>
    <property type="evidence" value="ECO:0007669"/>
    <property type="project" value="TreeGrafter"/>
</dbReference>
<keyword evidence="8" id="KW-1185">Reference proteome</keyword>
<keyword evidence="2 5" id="KW-0812">Transmembrane</keyword>
<feature type="transmembrane region" description="Helical" evidence="5">
    <location>
        <begin position="268"/>
        <end position="292"/>
    </location>
</feature>
<accession>A0A812DY86</accession>
<gene>
    <name evidence="7" type="ORF">SPHA_64674</name>
</gene>
<dbReference type="InterPro" id="IPR019427">
    <property type="entry name" value="7TM_GPCR_serpentine_rcpt_Srw"/>
</dbReference>
<keyword evidence="3 5" id="KW-1133">Transmembrane helix</keyword>
<feature type="transmembrane region" description="Helical" evidence="5">
    <location>
        <begin position="298"/>
        <end position="323"/>
    </location>
</feature>
<comment type="subcellular location">
    <subcellularLocation>
        <location evidence="1">Membrane</location>
    </subcellularLocation>
</comment>
<evidence type="ECO:0000259" key="6">
    <source>
        <dbReference type="PROSITE" id="PS50262"/>
    </source>
</evidence>
<feature type="transmembrane region" description="Helical" evidence="5">
    <location>
        <begin position="214"/>
        <end position="237"/>
    </location>
</feature>
<name>A0A812DY86_ACAPH</name>
<dbReference type="PANTHER" id="PTHR46273:SF4">
    <property type="entry name" value="AT19640P"/>
    <property type="match status" value="1"/>
</dbReference>
<dbReference type="PRINTS" id="PR00237">
    <property type="entry name" value="GPCRRHODOPSN"/>
</dbReference>
<evidence type="ECO:0000256" key="4">
    <source>
        <dbReference type="ARBA" id="ARBA00023136"/>
    </source>
</evidence>
<proteinExistence type="predicted"/>
<dbReference type="InterPro" id="IPR053219">
    <property type="entry name" value="GPCR_Dmsr-1"/>
</dbReference>
<evidence type="ECO:0000256" key="1">
    <source>
        <dbReference type="ARBA" id="ARBA00004370"/>
    </source>
</evidence>
<dbReference type="PROSITE" id="PS50262">
    <property type="entry name" value="G_PROTEIN_RECEP_F1_2"/>
    <property type="match status" value="1"/>
</dbReference>
<dbReference type="Pfam" id="PF10324">
    <property type="entry name" value="7TM_GPCR_Srw"/>
    <property type="match status" value="1"/>
</dbReference>
<organism evidence="7 8">
    <name type="scientific">Acanthosepion pharaonis</name>
    <name type="common">Pharaoh cuttlefish</name>
    <name type="synonym">Sepia pharaonis</name>
    <dbReference type="NCBI Taxonomy" id="158019"/>
    <lineage>
        <taxon>Eukaryota</taxon>
        <taxon>Metazoa</taxon>
        <taxon>Spiralia</taxon>
        <taxon>Lophotrochozoa</taxon>
        <taxon>Mollusca</taxon>
        <taxon>Cephalopoda</taxon>
        <taxon>Coleoidea</taxon>
        <taxon>Decapodiformes</taxon>
        <taxon>Sepiida</taxon>
        <taxon>Sepiina</taxon>
        <taxon>Sepiidae</taxon>
        <taxon>Acanthosepion</taxon>
    </lineage>
</organism>
<feature type="domain" description="G-protein coupled receptors family 1 profile" evidence="6">
    <location>
        <begin position="48"/>
        <end position="323"/>
    </location>
</feature>
<dbReference type="InterPro" id="IPR017452">
    <property type="entry name" value="GPCR_Rhodpsn_7TM"/>
</dbReference>
<dbReference type="InterPro" id="IPR000276">
    <property type="entry name" value="GPCR_Rhodpsn"/>
</dbReference>
<keyword evidence="4 5" id="KW-0472">Membrane</keyword>
<sequence length="364" mass="41307">MTAIYNSTIDVDEDTGITSPNFLQRFARQYWSIHGYLSLVVCTFGILTNIVNIIILTEKSMRTSINCILTGIAISDILTMMSYMPFAIHFYIEHSLVVTPEKYTYGWVTFLVFHINITTTTHTISIWLAVFLAILRYTFILSKGRGERIPNTQNTTLIVCLIYALSSIFNIPHYLTNRVVVRPQDEFNETIYGLGDVGIGNKDSRPTTLALINFWSYAIIGKLLPCVLITIFGGLLLHTLQETKERTKILRSSSVEQRVRQHSRTTRMLLAIIVLFLITELPQGILIVISGIVDGFFLNVYILLGDVMDIIALVNNAINFLFYCTMSQHFRNSFVDLLRSSLKACFRYSFRSDEIGKSTSASMV</sequence>
<feature type="transmembrane region" description="Helical" evidence="5">
    <location>
        <begin position="33"/>
        <end position="56"/>
    </location>
</feature>
<evidence type="ECO:0000256" key="3">
    <source>
        <dbReference type="ARBA" id="ARBA00022989"/>
    </source>
</evidence>
<feature type="transmembrane region" description="Helical" evidence="5">
    <location>
        <begin position="156"/>
        <end position="175"/>
    </location>
</feature>
<dbReference type="Proteomes" id="UP000597762">
    <property type="component" value="Unassembled WGS sequence"/>
</dbReference>
<evidence type="ECO:0000256" key="5">
    <source>
        <dbReference type="SAM" id="Phobius"/>
    </source>
</evidence>
<dbReference type="AlphaFoldDB" id="A0A812DY86"/>
<evidence type="ECO:0000313" key="7">
    <source>
        <dbReference type="EMBL" id="CAE1313581.1"/>
    </source>
</evidence>
<dbReference type="EMBL" id="CAHIKZ030004657">
    <property type="protein sequence ID" value="CAE1313581.1"/>
    <property type="molecule type" value="Genomic_DNA"/>
</dbReference>